<dbReference type="AlphaFoldDB" id="A0AAD4U285"/>
<reference evidence="2" key="1">
    <citation type="submission" date="2022-03" db="EMBL/GenBank/DDBJ databases">
        <title>Genomic analyses of argali, domestic sheep and their hybrids provide insights into chromosomal evolution, heterosis and genetic basis of agronomic traits.</title>
        <authorList>
            <person name="Li M."/>
        </authorList>
    </citation>
    <scope>NUCLEOTIDE SEQUENCE</scope>
    <source>
        <strain evidence="2">CAU-MHL-2022a</strain>
        <tissue evidence="2">Skin</tissue>
    </source>
</reference>
<dbReference type="EMBL" id="JAKZEL010000014">
    <property type="protein sequence ID" value="KAI4537801.1"/>
    <property type="molecule type" value="Genomic_DNA"/>
</dbReference>
<name>A0AAD4U285_OVIAM</name>
<protein>
    <submittedName>
        <fullName evidence="2">Uncharacterized protein</fullName>
    </submittedName>
</protein>
<evidence type="ECO:0000256" key="1">
    <source>
        <dbReference type="SAM" id="MobiDB-lite"/>
    </source>
</evidence>
<dbReference type="Proteomes" id="UP001214576">
    <property type="component" value="Unassembled WGS sequence"/>
</dbReference>
<proteinExistence type="predicted"/>
<sequence>MDSRLLEVSTVQTTIWERGLNAAEVDHREVLPRHPGSRTDSFTGCQSSKEHPVMRAEALGGSPFREAELKIHMTHGGQERLRSQPGQGNHRTETCPQMSAPSALLAHLPPRSSLKGSLLCQKEQRKNKEQEEALWGQKLPQALNAGADGPCKHQLRKLPPNSTSSLRTQGSLCHHVTGAPM</sequence>
<evidence type="ECO:0000313" key="3">
    <source>
        <dbReference type="Proteomes" id="UP001214576"/>
    </source>
</evidence>
<keyword evidence="3" id="KW-1185">Reference proteome</keyword>
<comment type="caution">
    <text evidence="2">The sequence shown here is derived from an EMBL/GenBank/DDBJ whole genome shotgun (WGS) entry which is preliminary data.</text>
</comment>
<organism evidence="2 3">
    <name type="scientific">Ovis ammon polii</name>
    <dbReference type="NCBI Taxonomy" id="230172"/>
    <lineage>
        <taxon>Eukaryota</taxon>
        <taxon>Metazoa</taxon>
        <taxon>Chordata</taxon>
        <taxon>Craniata</taxon>
        <taxon>Vertebrata</taxon>
        <taxon>Euteleostomi</taxon>
        <taxon>Mammalia</taxon>
        <taxon>Eutheria</taxon>
        <taxon>Laurasiatheria</taxon>
        <taxon>Artiodactyla</taxon>
        <taxon>Ruminantia</taxon>
        <taxon>Pecora</taxon>
        <taxon>Bovidae</taxon>
        <taxon>Caprinae</taxon>
        <taxon>Ovis</taxon>
    </lineage>
</organism>
<feature type="compositionally biased region" description="Polar residues" evidence="1">
    <location>
        <begin position="38"/>
        <end position="47"/>
    </location>
</feature>
<gene>
    <name evidence="2" type="ORF">MG293_012664</name>
</gene>
<accession>A0AAD4U285</accession>
<feature type="region of interest" description="Disordered" evidence="1">
    <location>
        <begin position="32"/>
        <end position="51"/>
    </location>
</feature>
<evidence type="ECO:0000313" key="2">
    <source>
        <dbReference type="EMBL" id="KAI4537801.1"/>
    </source>
</evidence>